<dbReference type="EC" id="2.1.1.222" evidence="1"/>
<sequence length="197" mass="22486">MDFEQSTRQYYADNASVFVENTQNVDMSALYERFLPYIPEQGSILDAGCGSGRDAKHFQSLGHQVAAFDASPELAELAGQLLQQPVSIQTFQQFDKADAYDGIWCCASLLHVPNSELLDVIKRLHKALKQSGVLYMSFKYGTQERVKEGRFFCDQNEQTIQSYLAGFKVLETWVTGDQRPDRESEQWLNLIVQKQER</sequence>
<gene>
    <name evidence="1" type="primary">ubiG_2</name>
    <name evidence="1" type="ORF">MAQ5080_00898</name>
</gene>
<dbReference type="CDD" id="cd02440">
    <property type="entry name" value="AdoMet_MTases"/>
    <property type="match status" value="1"/>
</dbReference>
<dbReference type="SUPFAM" id="SSF53335">
    <property type="entry name" value="S-adenosyl-L-methionine-dependent methyltransferases"/>
    <property type="match status" value="1"/>
</dbReference>
<keyword evidence="1" id="KW-0808">Transferase</keyword>
<dbReference type="STRING" id="295068.MAQ5080_00898"/>
<accession>A0A1A8T892</accession>
<dbReference type="RefSeq" id="WP_067207044.1">
    <property type="nucleotide sequence ID" value="NZ_FLOC01000003.1"/>
</dbReference>
<dbReference type="PANTHER" id="PTHR43861:SF1">
    <property type="entry name" value="TRANS-ACONITATE 2-METHYLTRANSFERASE"/>
    <property type="match status" value="1"/>
</dbReference>
<protein>
    <submittedName>
        <fullName evidence="1">Ubiquinone biosynthesis O-methyltransferase</fullName>
        <ecNumber evidence="1">2.1.1.222</ecNumber>
    </submittedName>
</protein>
<name>A0A1A8T892_9GAMM</name>
<keyword evidence="1" id="KW-0489">Methyltransferase</keyword>
<dbReference type="EMBL" id="FLOC01000003">
    <property type="protein sequence ID" value="SBS27710.1"/>
    <property type="molecule type" value="Genomic_DNA"/>
</dbReference>
<organism evidence="1 2">
    <name type="scientific">Marinomonas aquimarina</name>
    <dbReference type="NCBI Taxonomy" id="295068"/>
    <lineage>
        <taxon>Bacteria</taxon>
        <taxon>Pseudomonadati</taxon>
        <taxon>Pseudomonadota</taxon>
        <taxon>Gammaproteobacteria</taxon>
        <taxon>Oceanospirillales</taxon>
        <taxon>Oceanospirillaceae</taxon>
        <taxon>Marinomonas</taxon>
    </lineage>
</organism>
<dbReference type="InterPro" id="IPR029063">
    <property type="entry name" value="SAM-dependent_MTases_sf"/>
</dbReference>
<dbReference type="Gene3D" id="3.40.50.150">
    <property type="entry name" value="Vaccinia Virus protein VP39"/>
    <property type="match status" value="1"/>
</dbReference>
<dbReference type="Pfam" id="PF13489">
    <property type="entry name" value="Methyltransf_23"/>
    <property type="match status" value="1"/>
</dbReference>
<proteinExistence type="predicted"/>
<dbReference type="Proteomes" id="UP000092627">
    <property type="component" value="Unassembled WGS sequence"/>
</dbReference>
<dbReference type="AlphaFoldDB" id="A0A1A8T892"/>
<dbReference type="GO" id="GO:0102208">
    <property type="term" value="F:2-polyprenyl-6-hydroxyphenol methylase activity"/>
    <property type="evidence" value="ECO:0007669"/>
    <property type="project" value="UniProtKB-EC"/>
</dbReference>
<dbReference type="GO" id="GO:0032259">
    <property type="term" value="P:methylation"/>
    <property type="evidence" value="ECO:0007669"/>
    <property type="project" value="UniProtKB-KW"/>
</dbReference>
<reference evidence="1 2" key="1">
    <citation type="submission" date="2016-06" db="EMBL/GenBank/DDBJ databases">
        <authorList>
            <person name="Kjaerup R.B."/>
            <person name="Dalgaard T.S."/>
            <person name="Juul-Madsen H.R."/>
        </authorList>
    </citation>
    <scope>NUCLEOTIDE SEQUENCE [LARGE SCALE GENOMIC DNA]</scope>
    <source>
        <strain evidence="1 2">CECT 5080</strain>
    </source>
</reference>
<evidence type="ECO:0000313" key="1">
    <source>
        <dbReference type="EMBL" id="SBS27710.1"/>
    </source>
</evidence>
<dbReference type="PANTHER" id="PTHR43861">
    <property type="entry name" value="TRANS-ACONITATE 2-METHYLTRANSFERASE-RELATED"/>
    <property type="match status" value="1"/>
</dbReference>
<evidence type="ECO:0000313" key="2">
    <source>
        <dbReference type="Proteomes" id="UP000092627"/>
    </source>
</evidence>
<keyword evidence="2" id="KW-1185">Reference proteome</keyword>
<dbReference type="OrthoDB" id="7348755at2"/>
<keyword evidence="1" id="KW-0830">Ubiquinone</keyword>